<name>A0ABD2CWS1_VESMC</name>
<gene>
    <name evidence="1" type="ORF">V1477_002789</name>
</gene>
<comment type="caution">
    <text evidence="1">The sequence shown here is derived from an EMBL/GenBank/DDBJ whole genome shotgun (WGS) entry which is preliminary data.</text>
</comment>
<protein>
    <submittedName>
        <fullName evidence="1">Uncharacterized protein</fullName>
    </submittedName>
</protein>
<accession>A0ABD2CWS1</accession>
<dbReference type="EMBL" id="JAYRBN010000028">
    <property type="protein sequence ID" value="KAL2749179.1"/>
    <property type="molecule type" value="Genomic_DNA"/>
</dbReference>
<dbReference type="AlphaFoldDB" id="A0ABD2CWS1"/>
<proteinExistence type="predicted"/>
<evidence type="ECO:0000313" key="1">
    <source>
        <dbReference type="EMBL" id="KAL2749179.1"/>
    </source>
</evidence>
<keyword evidence="2" id="KW-1185">Reference proteome</keyword>
<sequence length="73" mass="8573">MLYHCQAYDIKRPYQKVLGKPQFKLSDIRSKKIFSDKCQSPKKQDRVQVCEHVSINFLVIQNGCLENYPPSIE</sequence>
<evidence type="ECO:0000313" key="2">
    <source>
        <dbReference type="Proteomes" id="UP001607303"/>
    </source>
</evidence>
<dbReference type="Proteomes" id="UP001607303">
    <property type="component" value="Unassembled WGS sequence"/>
</dbReference>
<organism evidence="1 2">
    <name type="scientific">Vespula maculifrons</name>
    <name type="common">Eastern yellow jacket</name>
    <name type="synonym">Wasp</name>
    <dbReference type="NCBI Taxonomy" id="7453"/>
    <lineage>
        <taxon>Eukaryota</taxon>
        <taxon>Metazoa</taxon>
        <taxon>Ecdysozoa</taxon>
        <taxon>Arthropoda</taxon>
        <taxon>Hexapoda</taxon>
        <taxon>Insecta</taxon>
        <taxon>Pterygota</taxon>
        <taxon>Neoptera</taxon>
        <taxon>Endopterygota</taxon>
        <taxon>Hymenoptera</taxon>
        <taxon>Apocrita</taxon>
        <taxon>Aculeata</taxon>
        <taxon>Vespoidea</taxon>
        <taxon>Vespidae</taxon>
        <taxon>Vespinae</taxon>
        <taxon>Vespula</taxon>
    </lineage>
</organism>
<reference evidence="1 2" key="1">
    <citation type="journal article" date="2024" name="Ann. Entomol. Soc. Am.">
        <title>Genomic analyses of the southern and eastern yellowjacket wasps (Hymenoptera: Vespidae) reveal evolutionary signatures of social life.</title>
        <authorList>
            <person name="Catto M.A."/>
            <person name="Caine P.B."/>
            <person name="Orr S.E."/>
            <person name="Hunt B.G."/>
            <person name="Goodisman M.A.D."/>
        </authorList>
    </citation>
    <scope>NUCLEOTIDE SEQUENCE [LARGE SCALE GENOMIC DNA]</scope>
    <source>
        <strain evidence="1">232</strain>
        <tissue evidence="1">Head and thorax</tissue>
    </source>
</reference>